<feature type="region of interest" description="Disordered" evidence="1">
    <location>
        <begin position="485"/>
        <end position="504"/>
    </location>
</feature>
<feature type="compositionally biased region" description="Low complexity" evidence="1">
    <location>
        <begin position="420"/>
        <end position="435"/>
    </location>
</feature>
<organism evidence="2 3">
    <name type="scientific">Microdochium trichocladiopsis</name>
    <dbReference type="NCBI Taxonomy" id="1682393"/>
    <lineage>
        <taxon>Eukaryota</taxon>
        <taxon>Fungi</taxon>
        <taxon>Dikarya</taxon>
        <taxon>Ascomycota</taxon>
        <taxon>Pezizomycotina</taxon>
        <taxon>Sordariomycetes</taxon>
        <taxon>Xylariomycetidae</taxon>
        <taxon>Xylariales</taxon>
        <taxon>Microdochiaceae</taxon>
        <taxon>Microdochium</taxon>
    </lineage>
</organism>
<sequence>MSARELLPDVVGALHKRARRSWSNRLNQSKAKAQEPRASPDSAVSLSNDTHLAPNPATGGDVIHANSQGHQENQSACKSQVVTRPLLPEHEESIDSFTQIAVPGPVQSAQRGGNDIHNPSTETHQASSSPQVQLAPEHPAASFDYFHHIFPPLPAHSPDLPASNDTNNEDTKLPRPILIPRVTPGPHAPFARCFPPSLLTALPAHRQVPKSDFLAFIDALNLVVRPHPLITTTEFLAMVVGSVPFDVAEAVGTAVELAAVGAHVAFTYKATGRFFAVMNERYFHPRGLHVKMIKTKRLRKEFGLDKKRDLEEEEEGEVMLIDEGQQQQQQEQRQQQDEQHQSPATTTTTDQKQKKKEEKKNKKKPKKKLQPLALPLTADTLELSCQERCLAFLETKCYAARLEFDNLPPPATFTLPPPSQSQDQSQSQPQTLSSTHDQDDKTPPRTEPQTAPLPTSAPSTSSPKPPMFQRLAAWRVKHILLKSEKEAKRQRRRAWKRHHEKGKPLREPWGERQRVGQLDWVFVQNLDEWEAQRGAKAARKQEAAEEKRRKRDARMENLGLRRVRTERTVR</sequence>
<keyword evidence="3" id="KW-1185">Reference proteome</keyword>
<feature type="compositionally biased region" description="Basic residues" evidence="1">
    <location>
        <begin position="488"/>
        <end position="501"/>
    </location>
</feature>
<accession>A0A9P8YE69</accession>
<feature type="compositionally biased region" description="Low complexity" evidence="1">
    <location>
        <begin position="341"/>
        <end position="350"/>
    </location>
</feature>
<evidence type="ECO:0000313" key="2">
    <source>
        <dbReference type="EMBL" id="KAH7037247.1"/>
    </source>
</evidence>
<feature type="compositionally biased region" description="Polar residues" evidence="1">
    <location>
        <begin position="65"/>
        <end position="79"/>
    </location>
</feature>
<proteinExistence type="predicted"/>
<feature type="compositionally biased region" description="Low complexity" evidence="1">
    <location>
        <begin position="448"/>
        <end position="462"/>
    </location>
</feature>
<protein>
    <submittedName>
        <fullName evidence="2">Uncharacterized protein</fullName>
    </submittedName>
</protein>
<dbReference type="RefSeq" id="XP_046016368.1">
    <property type="nucleotide sequence ID" value="XM_046158055.1"/>
</dbReference>
<dbReference type="EMBL" id="JAGTJQ010000002">
    <property type="protein sequence ID" value="KAH7037247.1"/>
    <property type="molecule type" value="Genomic_DNA"/>
</dbReference>
<feature type="compositionally biased region" description="Pro residues" evidence="1">
    <location>
        <begin position="409"/>
        <end position="419"/>
    </location>
</feature>
<feature type="region of interest" description="Disordered" evidence="1">
    <location>
        <begin position="533"/>
        <end position="570"/>
    </location>
</feature>
<feature type="region of interest" description="Disordered" evidence="1">
    <location>
        <begin position="323"/>
        <end position="371"/>
    </location>
</feature>
<evidence type="ECO:0000256" key="1">
    <source>
        <dbReference type="SAM" id="MobiDB-lite"/>
    </source>
</evidence>
<feature type="compositionally biased region" description="Basic and acidic residues" evidence="1">
    <location>
        <begin position="351"/>
        <end position="360"/>
    </location>
</feature>
<gene>
    <name evidence="2" type="ORF">B0I36DRAFT_358972</name>
</gene>
<dbReference type="GeneID" id="70187601"/>
<feature type="region of interest" description="Disordered" evidence="1">
    <location>
        <begin position="409"/>
        <end position="466"/>
    </location>
</feature>
<comment type="caution">
    <text evidence="2">The sequence shown here is derived from an EMBL/GenBank/DDBJ whole genome shotgun (WGS) entry which is preliminary data.</text>
</comment>
<reference evidence="2" key="1">
    <citation type="journal article" date="2021" name="Nat. Commun.">
        <title>Genetic determinants of endophytism in the Arabidopsis root mycobiome.</title>
        <authorList>
            <person name="Mesny F."/>
            <person name="Miyauchi S."/>
            <person name="Thiergart T."/>
            <person name="Pickel B."/>
            <person name="Atanasova L."/>
            <person name="Karlsson M."/>
            <person name="Huettel B."/>
            <person name="Barry K.W."/>
            <person name="Haridas S."/>
            <person name="Chen C."/>
            <person name="Bauer D."/>
            <person name="Andreopoulos W."/>
            <person name="Pangilinan J."/>
            <person name="LaButti K."/>
            <person name="Riley R."/>
            <person name="Lipzen A."/>
            <person name="Clum A."/>
            <person name="Drula E."/>
            <person name="Henrissat B."/>
            <person name="Kohler A."/>
            <person name="Grigoriev I.V."/>
            <person name="Martin F.M."/>
            <person name="Hacquard S."/>
        </authorList>
    </citation>
    <scope>NUCLEOTIDE SEQUENCE</scope>
    <source>
        <strain evidence="2">MPI-CAGE-CH-0230</strain>
    </source>
</reference>
<feature type="region of interest" description="Disordered" evidence="1">
    <location>
        <begin position="105"/>
        <end position="134"/>
    </location>
</feature>
<feature type="compositionally biased region" description="Polar residues" evidence="1">
    <location>
        <begin position="107"/>
        <end position="132"/>
    </location>
</feature>
<name>A0A9P8YE69_9PEZI</name>
<evidence type="ECO:0000313" key="3">
    <source>
        <dbReference type="Proteomes" id="UP000756346"/>
    </source>
</evidence>
<dbReference type="AlphaFoldDB" id="A0A9P8YE69"/>
<dbReference type="OrthoDB" id="3068835at2759"/>
<feature type="region of interest" description="Disordered" evidence="1">
    <location>
        <begin position="17"/>
        <end position="79"/>
    </location>
</feature>
<dbReference type="Proteomes" id="UP000756346">
    <property type="component" value="Unassembled WGS sequence"/>
</dbReference>